<dbReference type="AlphaFoldDB" id="A0A7G2IYS4"/>
<reference evidence="2 3" key="1">
    <citation type="submission" date="2013-10" db="EMBL/GenBank/DDBJ databases">
        <title>Antibiotic resistance diversity of beta-lactamase producers in the General Hospital Vienna.</title>
        <authorList>
            <person name="Barisic I."/>
            <person name="Mitteregger D."/>
            <person name="Hirschl A.M."/>
            <person name="Noehammer C."/>
            <person name="Wiesinger-Mayr H."/>
        </authorList>
    </citation>
    <scope>NUCLEOTIDE SEQUENCE [LARGE SCALE GENOMIC DNA]</scope>
    <source>
        <strain evidence="2 3">ISC11</strain>
    </source>
</reference>
<evidence type="ECO:0000259" key="1">
    <source>
        <dbReference type="Pfam" id="PF13099"/>
    </source>
</evidence>
<name>A0A7G2IYS4_CITFR</name>
<dbReference type="Proteomes" id="UP000019194">
    <property type="component" value="Unassembled WGS sequence"/>
</dbReference>
<evidence type="ECO:0000313" key="2">
    <source>
        <dbReference type="EMBL" id="CDL40924.1"/>
    </source>
</evidence>
<dbReference type="Pfam" id="PF13099">
    <property type="entry name" value="DUF3944"/>
    <property type="match status" value="1"/>
</dbReference>
<dbReference type="EMBL" id="CBWP010000078">
    <property type="protein sequence ID" value="CDL40924.1"/>
    <property type="molecule type" value="Genomic_DNA"/>
</dbReference>
<dbReference type="InterPro" id="IPR025217">
    <property type="entry name" value="DUF3944"/>
</dbReference>
<comment type="caution">
    <text evidence="2">The sequence shown here is derived from an EMBL/GenBank/DDBJ whole genome shotgun (WGS) entry which is preliminary data.</text>
</comment>
<evidence type="ECO:0000313" key="3">
    <source>
        <dbReference type="Proteomes" id="UP000019194"/>
    </source>
</evidence>
<feature type="domain" description="DUF3944" evidence="1">
    <location>
        <begin position="4"/>
        <end position="38"/>
    </location>
</feature>
<protein>
    <submittedName>
        <fullName evidence="2">COG4735: Uncharacterized protein conserved in bacteria</fullName>
    </submittedName>
</protein>
<sequence length="216" mass="24566">MATYRHDPDLEFLRHCHRDDLDLLVSVLICDPKDGLARITETLTYDPQYKKHKPNHPRYWDAIAAEVQTFGANSFATLLRWGKGVLYREILTDACDKMKVNYNNKSSVETIEMNLLMKILEKSLEKMTPDQLKTVAEELQTGYSNPTPELLTMAIQAGIKNIRVCGLSDGTCCHKWCGESPVRQRADRCRKCHADAYHGRFCRSRGLGAQFSLAAD</sequence>
<proteinExistence type="predicted"/>
<accession>A0A7G2IYS4</accession>
<organism evidence="2 3">
    <name type="scientific">Citrobacter freundii</name>
    <dbReference type="NCBI Taxonomy" id="546"/>
    <lineage>
        <taxon>Bacteria</taxon>
        <taxon>Pseudomonadati</taxon>
        <taxon>Pseudomonadota</taxon>
        <taxon>Gammaproteobacteria</taxon>
        <taxon>Enterobacterales</taxon>
        <taxon>Enterobacteriaceae</taxon>
        <taxon>Citrobacter</taxon>
        <taxon>Citrobacter freundii complex</taxon>
    </lineage>
</organism>